<dbReference type="RefSeq" id="WP_117530611.1">
    <property type="nucleotide sequence ID" value="NZ_CALBAU010000046.1"/>
</dbReference>
<feature type="domain" description="Xylose isomerase-like TIM barrel" evidence="1">
    <location>
        <begin position="20"/>
        <end position="258"/>
    </location>
</feature>
<dbReference type="Gene3D" id="3.20.20.150">
    <property type="entry name" value="Divalent-metal-dependent TIM barrel enzymes"/>
    <property type="match status" value="1"/>
</dbReference>
<dbReference type="InterPro" id="IPR050312">
    <property type="entry name" value="IolE/XylAMocC-like"/>
</dbReference>
<reference evidence="2 5" key="1">
    <citation type="submission" date="2018-08" db="EMBL/GenBank/DDBJ databases">
        <title>A genome reference for cultivated species of the human gut microbiota.</title>
        <authorList>
            <person name="Zou Y."/>
            <person name="Xue W."/>
            <person name="Luo G."/>
        </authorList>
    </citation>
    <scope>NUCLEOTIDE SEQUENCE [LARGE SCALE GENOMIC DNA]</scope>
    <source>
        <strain evidence="3 5">AF26-4BH</strain>
        <strain evidence="2">TF05-5AC</strain>
    </source>
</reference>
<dbReference type="InterPro" id="IPR013022">
    <property type="entry name" value="Xyl_isomerase-like_TIM-brl"/>
</dbReference>
<evidence type="ECO:0000313" key="3">
    <source>
        <dbReference type="EMBL" id="RGE73613.1"/>
    </source>
</evidence>
<dbReference type="PANTHER" id="PTHR12110">
    <property type="entry name" value="HYDROXYPYRUVATE ISOMERASE"/>
    <property type="match status" value="1"/>
</dbReference>
<evidence type="ECO:0000313" key="2">
    <source>
        <dbReference type="EMBL" id="RGE56731.1"/>
    </source>
</evidence>
<dbReference type="Pfam" id="PF01261">
    <property type="entry name" value="AP_endonuc_2"/>
    <property type="match status" value="1"/>
</dbReference>
<dbReference type="SUPFAM" id="SSF51658">
    <property type="entry name" value="Xylose isomerase-like"/>
    <property type="match status" value="1"/>
</dbReference>
<dbReference type="AlphaFoldDB" id="A0A3E3HY30"/>
<organism evidence="2 4">
    <name type="scientific">Eisenbergiella massiliensis</name>
    <dbReference type="NCBI Taxonomy" id="1720294"/>
    <lineage>
        <taxon>Bacteria</taxon>
        <taxon>Bacillati</taxon>
        <taxon>Bacillota</taxon>
        <taxon>Clostridia</taxon>
        <taxon>Lachnospirales</taxon>
        <taxon>Lachnospiraceae</taxon>
        <taxon>Eisenbergiella</taxon>
    </lineage>
</organism>
<sequence length="263" mass="30265">MIDIGMPTLIELPEIEDCAALCSKLGLQFVELNMNLPQYQTVSLDTDRLEAAAKRYGIYFTIHLDENLNVSDFNPFVAQAYTRTVLETIRIARRLNIPVLNMHLSEGVYFTLPDRKIFLYEQYREQYLQSIRLFRETCENNIGASNLKICIENSSGYTDFQLLALDLLLESTVFALTFDIGHDYCINHKDEPIIISRRDRLHHFHFHDATAGKNHLPLGTGEIALQKYLHLALQCRARLVLETKTVEGMERSVGWMKAHLMDA</sequence>
<dbReference type="Proteomes" id="UP000261166">
    <property type="component" value="Unassembled WGS sequence"/>
</dbReference>
<dbReference type="GO" id="GO:0016853">
    <property type="term" value="F:isomerase activity"/>
    <property type="evidence" value="ECO:0007669"/>
    <property type="project" value="UniProtKB-KW"/>
</dbReference>
<dbReference type="PANTHER" id="PTHR12110:SF21">
    <property type="entry name" value="XYLOSE ISOMERASE-LIKE TIM BARREL DOMAIN-CONTAINING PROTEIN"/>
    <property type="match status" value="1"/>
</dbReference>
<name>A0A3E3HY30_9FIRM</name>
<evidence type="ECO:0000313" key="5">
    <source>
        <dbReference type="Proteomes" id="UP000261166"/>
    </source>
</evidence>
<dbReference type="EMBL" id="QVLU01000003">
    <property type="protein sequence ID" value="RGE73613.1"/>
    <property type="molecule type" value="Genomic_DNA"/>
</dbReference>
<accession>A0A3E3HY30</accession>
<comment type="caution">
    <text evidence="2">The sequence shown here is derived from an EMBL/GenBank/DDBJ whole genome shotgun (WGS) entry which is preliminary data.</text>
</comment>
<dbReference type="InterPro" id="IPR036237">
    <property type="entry name" value="Xyl_isomerase-like_sf"/>
</dbReference>
<dbReference type="EMBL" id="QVLV01000021">
    <property type="protein sequence ID" value="RGE56731.1"/>
    <property type="molecule type" value="Genomic_DNA"/>
</dbReference>
<protein>
    <submittedName>
        <fullName evidence="2">Sugar phosphate isomerase/epimerase</fullName>
    </submittedName>
</protein>
<dbReference type="Proteomes" id="UP000260812">
    <property type="component" value="Unassembled WGS sequence"/>
</dbReference>
<evidence type="ECO:0000313" key="4">
    <source>
        <dbReference type="Proteomes" id="UP000260812"/>
    </source>
</evidence>
<dbReference type="OrthoDB" id="270844at2"/>
<keyword evidence="2" id="KW-0413">Isomerase</keyword>
<keyword evidence="4" id="KW-1185">Reference proteome</keyword>
<dbReference type="GeneID" id="97989544"/>
<evidence type="ECO:0000259" key="1">
    <source>
        <dbReference type="Pfam" id="PF01261"/>
    </source>
</evidence>
<gene>
    <name evidence="3" type="ORF">DWY69_05430</name>
    <name evidence="2" type="ORF">DXC51_22475</name>
</gene>
<proteinExistence type="predicted"/>